<gene>
    <name evidence="3" type="ORF">B0H15DRAFT_788744</name>
</gene>
<evidence type="ECO:0000259" key="2">
    <source>
        <dbReference type="Pfam" id="PF20153"/>
    </source>
</evidence>
<comment type="caution">
    <text evidence="3">The sequence shown here is derived from an EMBL/GenBank/DDBJ whole genome shotgun (WGS) entry which is preliminary data.</text>
</comment>
<dbReference type="InterPro" id="IPR045338">
    <property type="entry name" value="DUF6535"/>
</dbReference>
<evidence type="ECO:0000256" key="1">
    <source>
        <dbReference type="SAM" id="Phobius"/>
    </source>
</evidence>
<sequence length="338" mass="37601">MSFNELHIYLSDLRDVLTADQGSVGLDESYNKIWSVYNKEAEKYDKALMESWMRDMKGVLLFAAIFSASLTAFIIESYKTLSPDSTDKIVVLLTRISEQISDLPVMNSSTNTLHLDTQTHPLTFAPTATSLLCNTLWFIGLFLSLTCALLATLVEQWARGFIQKIEGRAAPVMRAKILSYLHDGLRQFSMHTVVDLIPLLLQASVMMFFGGLVAFLIPINLILVAVTAVWMTLLVGAYSVLTILPVYFPHCPYRTPLSGILWHIVDTLKSASSHYFQETPVISSPGPSSSMMTQVFQAATQVSEESYQREVQALCWTAMSIADDQALECFIDGISDAI</sequence>
<keyword evidence="1" id="KW-0472">Membrane</keyword>
<feature type="non-terminal residue" evidence="3">
    <location>
        <position position="338"/>
    </location>
</feature>
<keyword evidence="4" id="KW-1185">Reference proteome</keyword>
<name>A0AAD6TYM1_9AGAR</name>
<evidence type="ECO:0000313" key="4">
    <source>
        <dbReference type="Proteomes" id="UP001222325"/>
    </source>
</evidence>
<keyword evidence="1" id="KW-1133">Transmembrane helix</keyword>
<dbReference type="AlphaFoldDB" id="A0AAD6TYM1"/>
<organism evidence="3 4">
    <name type="scientific">Mycena belliarum</name>
    <dbReference type="NCBI Taxonomy" id="1033014"/>
    <lineage>
        <taxon>Eukaryota</taxon>
        <taxon>Fungi</taxon>
        <taxon>Dikarya</taxon>
        <taxon>Basidiomycota</taxon>
        <taxon>Agaricomycotina</taxon>
        <taxon>Agaricomycetes</taxon>
        <taxon>Agaricomycetidae</taxon>
        <taxon>Agaricales</taxon>
        <taxon>Marasmiineae</taxon>
        <taxon>Mycenaceae</taxon>
        <taxon>Mycena</taxon>
    </lineage>
</organism>
<protein>
    <recommendedName>
        <fullName evidence="2">DUF6535 domain-containing protein</fullName>
    </recommendedName>
</protein>
<dbReference type="Proteomes" id="UP001222325">
    <property type="component" value="Unassembled WGS sequence"/>
</dbReference>
<reference evidence="3" key="1">
    <citation type="submission" date="2023-03" db="EMBL/GenBank/DDBJ databases">
        <title>Massive genome expansion in bonnet fungi (Mycena s.s.) driven by repeated elements and novel gene families across ecological guilds.</title>
        <authorList>
            <consortium name="Lawrence Berkeley National Laboratory"/>
            <person name="Harder C.B."/>
            <person name="Miyauchi S."/>
            <person name="Viragh M."/>
            <person name="Kuo A."/>
            <person name="Thoen E."/>
            <person name="Andreopoulos B."/>
            <person name="Lu D."/>
            <person name="Skrede I."/>
            <person name="Drula E."/>
            <person name="Henrissat B."/>
            <person name="Morin E."/>
            <person name="Kohler A."/>
            <person name="Barry K."/>
            <person name="LaButti K."/>
            <person name="Morin E."/>
            <person name="Salamov A."/>
            <person name="Lipzen A."/>
            <person name="Mereny Z."/>
            <person name="Hegedus B."/>
            <person name="Baldrian P."/>
            <person name="Stursova M."/>
            <person name="Weitz H."/>
            <person name="Taylor A."/>
            <person name="Grigoriev I.V."/>
            <person name="Nagy L.G."/>
            <person name="Martin F."/>
            <person name="Kauserud H."/>
        </authorList>
    </citation>
    <scope>NUCLEOTIDE SEQUENCE</scope>
    <source>
        <strain evidence="3">CBHHK173m</strain>
    </source>
</reference>
<feature type="transmembrane region" description="Helical" evidence="1">
    <location>
        <begin position="136"/>
        <end position="154"/>
    </location>
</feature>
<feature type="transmembrane region" description="Helical" evidence="1">
    <location>
        <begin position="223"/>
        <end position="248"/>
    </location>
</feature>
<feature type="domain" description="DUF6535" evidence="2">
    <location>
        <begin position="34"/>
        <end position="217"/>
    </location>
</feature>
<evidence type="ECO:0000313" key="3">
    <source>
        <dbReference type="EMBL" id="KAJ7078745.1"/>
    </source>
</evidence>
<feature type="transmembrane region" description="Helical" evidence="1">
    <location>
        <begin position="58"/>
        <end position="75"/>
    </location>
</feature>
<dbReference type="EMBL" id="JARJCN010000064">
    <property type="protein sequence ID" value="KAJ7078745.1"/>
    <property type="molecule type" value="Genomic_DNA"/>
</dbReference>
<accession>A0AAD6TYM1</accession>
<proteinExistence type="predicted"/>
<dbReference type="Pfam" id="PF20153">
    <property type="entry name" value="DUF6535"/>
    <property type="match status" value="1"/>
</dbReference>
<keyword evidence="1" id="KW-0812">Transmembrane</keyword>
<feature type="transmembrane region" description="Helical" evidence="1">
    <location>
        <begin position="196"/>
        <end position="217"/>
    </location>
</feature>